<evidence type="ECO:0000313" key="8">
    <source>
        <dbReference type="EMBL" id="KAK8894825.1"/>
    </source>
</evidence>
<feature type="region of interest" description="Disordered" evidence="6">
    <location>
        <begin position="60"/>
        <end position="83"/>
    </location>
</feature>
<feature type="region of interest" description="Disordered" evidence="6">
    <location>
        <begin position="455"/>
        <end position="486"/>
    </location>
</feature>
<keyword evidence="1" id="KW-0723">Serine/threonine-protein kinase</keyword>
<feature type="compositionally biased region" description="Polar residues" evidence="6">
    <location>
        <begin position="524"/>
        <end position="534"/>
    </location>
</feature>
<feature type="region of interest" description="Disordered" evidence="6">
    <location>
        <begin position="502"/>
        <end position="575"/>
    </location>
</feature>
<evidence type="ECO:0000256" key="6">
    <source>
        <dbReference type="SAM" id="MobiDB-lite"/>
    </source>
</evidence>
<dbReference type="Pfam" id="PF00069">
    <property type="entry name" value="Pkinase"/>
    <property type="match status" value="1"/>
</dbReference>
<dbReference type="PROSITE" id="PS50011">
    <property type="entry name" value="PROTEIN_KINASE_DOM"/>
    <property type="match status" value="1"/>
</dbReference>
<dbReference type="SUPFAM" id="SSF56112">
    <property type="entry name" value="Protein kinase-like (PK-like)"/>
    <property type="match status" value="1"/>
</dbReference>
<reference evidence="8 9" key="1">
    <citation type="submission" date="2024-04" db="EMBL/GenBank/DDBJ databases">
        <title>Tritrichomonas musculus Genome.</title>
        <authorList>
            <person name="Alves-Ferreira E."/>
            <person name="Grigg M."/>
            <person name="Lorenzi H."/>
            <person name="Galac M."/>
        </authorList>
    </citation>
    <scope>NUCLEOTIDE SEQUENCE [LARGE SCALE GENOMIC DNA]</scope>
    <source>
        <strain evidence="8 9">EAF2021</strain>
    </source>
</reference>
<evidence type="ECO:0000313" key="9">
    <source>
        <dbReference type="Proteomes" id="UP001470230"/>
    </source>
</evidence>
<sequence length="629" mass="71790">MINKTINNIRFIRKLDLGGFSSVWLAVHEVTHKQLAVKVIPKFVSKDSVNFDKVSQGLQNEEKNEGNFESNANDQKQAKDNSNDLRNTQQLDLKKKSHFETEIQILSKINHPLVLGFFGDFEDEENQFICMEYLPNGSLLDYINTHTTTGGLKPIVARRLFTELLITIEYLHKQLKIFHRDLKCENILIDANNNIRLIDFGFSVMYNNANDTFTDKFGSSGYTCPEMINNVPYTPEKSDLWCLGIILYSMLVGKLPFDGNNDVEIAEKIAFEEPEYPSFLSKNSVDLLRKILTKNPYRRIDIDSIKKHPFLSQTELSIISRLSPDHSNSPCQLDSDILFELSMNDKVDIKKLTVPNKSTKFSQEMLMYKQLKRNKDTKLAQEIIEGKITSLSQKKIKKHCQFHISDECNDNISCKSNRDQMMPTSSSMPFDIYDSRQIHPKVKFNYCSPDSNPDISNAIHHSHTHIPHPENKKLSQESTSSNLNQIGDSLCDHYVEDTIIDDDDDDEISNFPRTTFGNARGGLSTPNFLSLKSPSESENENDSESHRHKHKSKSKKSSKSSVGDNQAHNTDNIPVSFPSTSFSFSSLSTFSNDQNEQKYLKKDSIRIAPRRRSKVPVMNGPKSILSFIH</sequence>
<feature type="domain" description="Protein kinase" evidence="7">
    <location>
        <begin position="9"/>
        <end position="311"/>
    </location>
</feature>
<keyword evidence="9" id="KW-1185">Reference proteome</keyword>
<accession>A0ABR2KUQ1</accession>
<dbReference type="InterPro" id="IPR000719">
    <property type="entry name" value="Prot_kinase_dom"/>
</dbReference>
<keyword evidence="5" id="KW-0067">ATP-binding</keyword>
<dbReference type="SMART" id="SM00220">
    <property type="entry name" value="S_TKc"/>
    <property type="match status" value="1"/>
</dbReference>
<keyword evidence="4" id="KW-0418">Kinase</keyword>
<keyword evidence="2" id="KW-0808">Transferase</keyword>
<evidence type="ECO:0000256" key="1">
    <source>
        <dbReference type="ARBA" id="ARBA00022527"/>
    </source>
</evidence>
<feature type="compositionally biased region" description="Basic residues" evidence="6">
    <location>
        <begin position="546"/>
        <end position="558"/>
    </location>
</feature>
<evidence type="ECO:0000256" key="2">
    <source>
        <dbReference type="ARBA" id="ARBA00022679"/>
    </source>
</evidence>
<evidence type="ECO:0000256" key="4">
    <source>
        <dbReference type="ARBA" id="ARBA00022777"/>
    </source>
</evidence>
<gene>
    <name evidence="8" type="ORF">M9Y10_023263</name>
</gene>
<organism evidence="8 9">
    <name type="scientific">Tritrichomonas musculus</name>
    <dbReference type="NCBI Taxonomy" id="1915356"/>
    <lineage>
        <taxon>Eukaryota</taxon>
        <taxon>Metamonada</taxon>
        <taxon>Parabasalia</taxon>
        <taxon>Tritrichomonadida</taxon>
        <taxon>Tritrichomonadidae</taxon>
        <taxon>Tritrichomonas</taxon>
    </lineage>
</organism>
<dbReference type="PANTHER" id="PTHR24346:SF82">
    <property type="entry name" value="KP78A-RELATED"/>
    <property type="match status" value="1"/>
</dbReference>
<proteinExistence type="predicted"/>
<dbReference type="PROSITE" id="PS00108">
    <property type="entry name" value="PROTEIN_KINASE_ST"/>
    <property type="match status" value="1"/>
</dbReference>
<dbReference type="Proteomes" id="UP001470230">
    <property type="component" value="Unassembled WGS sequence"/>
</dbReference>
<evidence type="ECO:0000256" key="5">
    <source>
        <dbReference type="ARBA" id="ARBA00022840"/>
    </source>
</evidence>
<dbReference type="EMBL" id="JAPFFF010000003">
    <property type="protein sequence ID" value="KAK8894825.1"/>
    <property type="molecule type" value="Genomic_DNA"/>
</dbReference>
<evidence type="ECO:0000256" key="3">
    <source>
        <dbReference type="ARBA" id="ARBA00022741"/>
    </source>
</evidence>
<feature type="compositionally biased region" description="Polar residues" evidence="6">
    <location>
        <begin position="562"/>
        <end position="573"/>
    </location>
</feature>
<evidence type="ECO:0000259" key="7">
    <source>
        <dbReference type="PROSITE" id="PS50011"/>
    </source>
</evidence>
<dbReference type="InterPro" id="IPR008271">
    <property type="entry name" value="Ser/Thr_kinase_AS"/>
</dbReference>
<dbReference type="Gene3D" id="1.10.510.10">
    <property type="entry name" value="Transferase(Phosphotransferase) domain 1"/>
    <property type="match status" value="1"/>
</dbReference>
<protein>
    <recommendedName>
        <fullName evidence="7">Protein kinase domain-containing protein</fullName>
    </recommendedName>
</protein>
<name>A0ABR2KUQ1_9EUKA</name>
<comment type="caution">
    <text evidence="8">The sequence shown here is derived from an EMBL/GenBank/DDBJ whole genome shotgun (WGS) entry which is preliminary data.</text>
</comment>
<dbReference type="InterPro" id="IPR011009">
    <property type="entry name" value="Kinase-like_dom_sf"/>
</dbReference>
<dbReference type="PANTHER" id="PTHR24346">
    <property type="entry name" value="MAP/MICROTUBULE AFFINITY-REGULATING KINASE"/>
    <property type="match status" value="1"/>
</dbReference>
<feature type="compositionally biased region" description="Polar residues" evidence="6">
    <location>
        <begin position="476"/>
        <end position="486"/>
    </location>
</feature>
<keyword evidence="3" id="KW-0547">Nucleotide-binding</keyword>